<proteinExistence type="predicted"/>
<sequence length="764" mass="86214">MTSFLHSQQVGEGEGKAGTGERPLLEVRKMTPCVHCQQPGTGEEQGTGRHPLLEKILPEGYDHLVCSYEEVSQAQFRSHFKLRITSEDEVFKWLEYFQTSSGQVWRKSKTYPNCGRYNAYRVDLRCQHNTYPRPVKPAKKTKNMSCGAIMYLVLKRDAGSQNRKSRSGDPHIKDGYLLNIHLRYEHNHQLSCADVVRKRDASDETIAKLKTLFERGHSPSSALDIIKYDLQEQEGESPIYTAADRSICPDMYFCYRLYYKLFQKAYTAPSEEKMLADLRDRLYQYNTVQGETSAKMEKTECGQVAIAVCTPVMRRVHTKLSESGEIIFVDSSGNCERQSHRIFLLLAHSTAGGLPLGVLITTSESQSTITSGLRLLRTLLPAGSFFGREQPQVIMTDDCRALRQSLQAVFPDAKLLLCMFHQLQAMWRWLWSGRNGVAKQDRPQLLNSFKSLVYPDSTALLTERYNRCLADPVAIKYPRFLHYLAEVYRRHEEWAICLRNELPTRGQNTNSLVESAFRVGKEKVLHRLKPYNVTQLVDFVTTRMEAHYIRRLTDTANDGVAFLHVNDVDYENIAQVDENHYVVPSATSELQYDVDVAIGCCTCSDGLAGALCKHQSAVLNKFGHHESVPHVPTPQMRTLYHEIATGSEGVLLKASDCTNVNASPGPGTSAEALEEMLAQFCSSLKDKLHNDPQTFTAPICTFLGTYKKMNDSSLASALHCFGKMSPVKSKNRRSSKMNGTAIGKRKAALIPGRPPKCPRKEHLY</sequence>
<organism evidence="4 5">
    <name type="scientific">Perca fluviatilis</name>
    <name type="common">European perch</name>
    <dbReference type="NCBI Taxonomy" id="8168"/>
    <lineage>
        <taxon>Eukaryota</taxon>
        <taxon>Metazoa</taxon>
        <taxon>Chordata</taxon>
        <taxon>Craniata</taxon>
        <taxon>Vertebrata</taxon>
        <taxon>Euteleostomi</taxon>
        <taxon>Actinopterygii</taxon>
        <taxon>Neopterygii</taxon>
        <taxon>Teleostei</taxon>
        <taxon>Neoteleostei</taxon>
        <taxon>Acanthomorphata</taxon>
        <taxon>Eupercaria</taxon>
        <taxon>Perciformes</taxon>
        <taxon>Percoidei</taxon>
        <taxon>Percidae</taxon>
        <taxon>Percinae</taxon>
        <taxon>Perca</taxon>
    </lineage>
</organism>
<evidence type="ECO:0000313" key="5">
    <source>
        <dbReference type="Proteomes" id="UP000465112"/>
    </source>
</evidence>
<dbReference type="Pfam" id="PF10551">
    <property type="entry name" value="MULE"/>
    <property type="match status" value="1"/>
</dbReference>
<keyword evidence="1" id="KW-0862">Zinc</keyword>
<dbReference type="EMBL" id="VHII01000009">
    <property type="protein sequence ID" value="KAF1386034.1"/>
    <property type="molecule type" value="Genomic_DNA"/>
</dbReference>
<feature type="domain" description="SWIM-type" evidence="3">
    <location>
        <begin position="592"/>
        <end position="623"/>
    </location>
</feature>
<dbReference type="InterPro" id="IPR018289">
    <property type="entry name" value="MULE_transposase_dom"/>
</dbReference>
<evidence type="ECO:0000256" key="2">
    <source>
        <dbReference type="SAM" id="MobiDB-lite"/>
    </source>
</evidence>
<gene>
    <name evidence="4" type="ORF">PFLUV_G00113980</name>
</gene>
<dbReference type="PANTHER" id="PTHR35385:SF2">
    <property type="entry name" value="PROTEIN B, PUTATIVE-RELATED"/>
    <property type="match status" value="1"/>
</dbReference>
<reference evidence="4 5" key="1">
    <citation type="submission" date="2019-06" db="EMBL/GenBank/DDBJ databases">
        <title>A chromosome-scale genome assembly of the European perch, Perca fluviatilis.</title>
        <authorList>
            <person name="Roques C."/>
            <person name="Zahm M."/>
            <person name="Cabau C."/>
            <person name="Klopp C."/>
            <person name="Bouchez O."/>
            <person name="Donnadieu C."/>
            <person name="Kuhl H."/>
            <person name="Gislard M."/>
            <person name="Guendouz S."/>
            <person name="Journot L."/>
            <person name="Haffray P."/>
            <person name="Bestin A."/>
            <person name="Morvezen R."/>
            <person name="Feron R."/>
            <person name="Wen M."/>
            <person name="Jouanno E."/>
            <person name="Herpin A."/>
            <person name="Schartl M."/>
            <person name="Postlethwait J."/>
            <person name="Schaerlinger B."/>
            <person name="Chardard D."/>
            <person name="Lecocq T."/>
            <person name="Poncet C."/>
            <person name="Jaffrelo L."/>
            <person name="Lampietro C."/>
            <person name="Guiguen Y."/>
        </authorList>
    </citation>
    <scope>NUCLEOTIDE SEQUENCE [LARGE SCALE GENOMIC DNA]</scope>
    <source>
        <tissue evidence="4">Blood</tissue>
    </source>
</reference>
<dbReference type="InterPro" id="IPR007527">
    <property type="entry name" value="Znf_SWIM"/>
</dbReference>
<accession>A0A6A5F9Y1</accession>
<protein>
    <recommendedName>
        <fullName evidence="3">SWIM-type domain-containing protein</fullName>
    </recommendedName>
</protein>
<dbReference type="GO" id="GO:0008270">
    <property type="term" value="F:zinc ion binding"/>
    <property type="evidence" value="ECO:0007669"/>
    <property type="project" value="UniProtKB-KW"/>
</dbReference>
<keyword evidence="1" id="KW-0863">Zinc-finger</keyword>
<evidence type="ECO:0000259" key="3">
    <source>
        <dbReference type="PROSITE" id="PS50966"/>
    </source>
</evidence>
<dbReference type="OrthoDB" id="1902038at2759"/>
<name>A0A6A5F9Y1_PERFL</name>
<feature type="compositionally biased region" description="Polar residues" evidence="2">
    <location>
        <begin position="1"/>
        <end position="10"/>
    </location>
</feature>
<comment type="caution">
    <text evidence="4">The sequence shown here is derived from an EMBL/GenBank/DDBJ whole genome shotgun (WGS) entry which is preliminary data.</text>
</comment>
<evidence type="ECO:0000313" key="4">
    <source>
        <dbReference type="EMBL" id="KAF1386034.1"/>
    </source>
</evidence>
<evidence type="ECO:0000256" key="1">
    <source>
        <dbReference type="PROSITE-ProRule" id="PRU00325"/>
    </source>
</evidence>
<keyword evidence="5" id="KW-1185">Reference proteome</keyword>
<dbReference type="AlphaFoldDB" id="A0A6A5F9Y1"/>
<dbReference type="PANTHER" id="PTHR35385">
    <property type="entry name" value="PROTEIN B, PUTATIVE-RELATED-RELATED"/>
    <property type="match status" value="1"/>
</dbReference>
<dbReference type="Proteomes" id="UP000465112">
    <property type="component" value="Chromosome 9"/>
</dbReference>
<keyword evidence="1" id="KW-0479">Metal-binding</keyword>
<dbReference type="PROSITE" id="PS50966">
    <property type="entry name" value="ZF_SWIM"/>
    <property type="match status" value="1"/>
</dbReference>
<feature type="region of interest" description="Disordered" evidence="2">
    <location>
        <begin position="1"/>
        <end position="22"/>
    </location>
</feature>